<evidence type="ECO:0000256" key="1">
    <source>
        <dbReference type="ARBA" id="ARBA00000582"/>
    </source>
</evidence>
<feature type="binding site" evidence="10">
    <location>
        <position position="36"/>
    </location>
    <ligand>
        <name>ATP</name>
        <dbReference type="ChEBI" id="CHEBI:30616"/>
    </ligand>
</feature>
<evidence type="ECO:0000313" key="12">
    <source>
        <dbReference type="EMBL" id="AET39744.1"/>
    </source>
</evidence>
<evidence type="ECO:0000256" key="4">
    <source>
        <dbReference type="ARBA" id="ARBA00022552"/>
    </source>
</evidence>
<dbReference type="GO" id="GO:0005524">
    <property type="term" value="F:ATP binding"/>
    <property type="evidence" value="ECO:0007669"/>
    <property type="project" value="UniProtKB-KW"/>
</dbReference>
<dbReference type="GO" id="GO:0004017">
    <property type="term" value="F:AMP kinase activity"/>
    <property type="evidence" value="ECO:0007669"/>
    <property type="project" value="UniProtKB-UniRule"/>
</dbReference>
<dbReference type="InParanoid" id="G8JSM2"/>
<keyword evidence="9 10" id="KW-0539">Nucleus</keyword>
<evidence type="ECO:0000313" key="13">
    <source>
        <dbReference type="Proteomes" id="UP000006790"/>
    </source>
</evidence>
<dbReference type="GeneID" id="11472876"/>
<dbReference type="FunCoup" id="G8JSM2">
    <property type="interactions" value="820"/>
</dbReference>
<reference evidence="13" key="1">
    <citation type="journal article" date="2012" name="G3 (Bethesda)">
        <title>Pichia sorbitophila, an interspecies yeast hybrid reveals early steps of genome resolution following polyploidization.</title>
        <authorList>
            <person name="Leh Louis V."/>
            <person name="Despons L."/>
            <person name="Friedrich A."/>
            <person name="Martin T."/>
            <person name="Durrens P."/>
            <person name="Casaregola S."/>
            <person name="Neuveglise C."/>
            <person name="Fairhead C."/>
            <person name="Marck C."/>
            <person name="Cruz J.A."/>
            <person name="Straub M.L."/>
            <person name="Kugler V."/>
            <person name="Sacerdot C."/>
            <person name="Uzunov Z."/>
            <person name="Thierry A."/>
            <person name="Weiss S."/>
            <person name="Bleykasten C."/>
            <person name="De Montigny J."/>
            <person name="Jacques N."/>
            <person name="Jung P."/>
            <person name="Lemaire M."/>
            <person name="Mallet S."/>
            <person name="Morel G."/>
            <person name="Richard G.F."/>
            <person name="Sarkar A."/>
            <person name="Savel G."/>
            <person name="Schacherer J."/>
            <person name="Seret M.L."/>
            <person name="Talla E."/>
            <person name="Samson G."/>
            <person name="Jubin C."/>
            <person name="Poulain J."/>
            <person name="Vacherie B."/>
            <person name="Barbe V."/>
            <person name="Pelletier E."/>
            <person name="Sherman D.J."/>
            <person name="Westhof E."/>
            <person name="Weissenbach J."/>
            <person name="Baret P.V."/>
            <person name="Wincker P."/>
            <person name="Gaillardin C."/>
            <person name="Dujon B."/>
            <person name="Souciet J.L."/>
        </authorList>
    </citation>
    <scope>NUCLEOTIDE SEQUENCE [LARGE SCALE GENOMIC DNA]</scope>
    <source>
        <strain evidence="13">CBS 270.75 / DBVPG 7215 / KCTC 17166 / NRRL Y-17582</strain>
    </source>
</reference>
<proteinExistence type="inferred from homology"/>
<evidence type="ECO:0000256" key="9">
    <source>
        <dbReference type="ARBA" id="ARBA00023242"/>
    </source>
</evidence>
<evidence type="ECO:0000256" key="5">
    <source>
        <dbReference type="ARBA" id="ARBA00022679"/>
    </source>
</evidence>
<name>G8JSM2_ERECY</name>
<keyword evidence="5 10" id="KW-0808">Transferase</keyword>
<sequence length="234" mass="26688">MESSNMVATFFGNEMDSTRLRPNIIVTGTPGCGKTTTCELLQRRLDDCRYYNISDFAKEHDCYEGYDEGRKSHIVDEDKLLDELEPLLRKGGAIIDWHVNDVFPERLIDLVVVLRCDNSTLYDRLHKRGYHDAKIEENIDAEIMGVVLQDAMDSYVHDIVVELQSNTANQMEENVGRIVAWESSWVSQHPTGVTNELQQDYQSNDESDLDQYDLAKDEGDPNEDKESSNSDTDA</sequence>
<dbReference type="Proteomes" id="UP000006790">
    <property type="component" value="Chromosome 4"/>
</dbReference>
<dbReference type="Pfam" id="PF13238">
    <property type="entry name" value="AAA_18"/>
    <property type="match status" value="1"/>
</dbReference>
<dbReference type="GO" id="GO:0034599">
    <property type="term" value="P:cellular response to oxidative stress"/>
    <property type="evidence" value="ECO:0007669"/>
    <property type="project" value="EnsemblFungi"/>
</dbReference>
<dbReference type="Gene3D" id="3.40.50.300">
    <property type="entry name" value="P-loop containing nucleotide triphosphate hydrolases"/>
    <property type="match status" value="1"/>
</dbReference>
<evidence type="ECO:0000256" key="6">
    <source>
        <dbReference type="ARBA" id="ARBA00022741"/>
    </source>
</evidence>
<comment type="catalytic activity">
    <reaction evidence="10">
        <text>ATP + H2O = ADP + phosphate + H(+)</text>
        <dbReference type="Rhea" id="RHEA:13065"/>
        <dbReference type="ChEBI" id="CHEBI:15377"/>
        <dbReference type="ChEBI" id="CHEBI:15378"/>
        <dbReference type="ChEBI" id="CHEBI:30616"/>
        <dbReference type="ChEBI" id="CHEBI:43474"/>
        <dbReference type="ChEBI" id="CHEBI:456216"/>
    </reaction>
</comment>
<feature type="compositionally biased region" description="Basic and acidic residues" evidence="11">
    <location>
        <begin position="213"/>
        <end position="228"/>
    </location>
</feature>
<dbReference type="InterPro" id="IPR020618">
    <property type="entry name" value="Adenyl_kinase_AK6"/>
</dbReference>
<feature type="region of interest" description="LID" evidence="10">
    <location>
        <begin position="127"/>
        <end position="137"/>
    </location>
</feature>
<dbReference type="OMA" id="QCEIFGT"/>
<keyword evidence="13" id="KW-1185">Reference proteome</keyword>
<comment type="catalytic activity">
    <reaction evidence="1 10">
        <text>AMP + ATP = 2 ADP</text>
        <dbReference type="Rhea" id="RHEA:12973"/>
        <dbReference type="ChEBI" id="CHEBI:30616"/>
        <dbReference type="ChEBI" id="CHEBI:456215"/>
        <dbReference type="ChEBI" id="CHEBI:456216"/>
        <dbReference type="EC" id="2.7.4.3"/>
    </reaction>
</comment>
<comment type="function">
    <text evidence="10">Broad-specificity nucleoside monophosphate (NMP) kinase that catalyzes the reversible transfer of the terminal phosphate group between nucleoside triphosphates and monophosphates. Has also ATPase activity. Involved in the late cytoplasmic maturation steps of the 40S ribosomal particles, specifically 18S rRNA maturation. While NMP activity is not required for ribosome maturation, ATPase activity is. Associates transiently with small ribosomal subunit protein uS11. ATP hydrolysis breaks the interaction with uS11. May temporarily remove uS11 from the ribosome to enable a conformational change of the ribosomal RNA that is needed for the final maturation step of the small ribosomal subunit. Its NMP activity may have a role in nuclear energy homeostasis.</text>
</comment>
<keyword evidence="8 10" id="KW-0067">ATP-binding</keyword>
<keyword evidence="3 10" id="KW-0690">Ribosome biogenesis</keyword>
<comment type="subcellular location">
    <subcellularLocation>
        <location evidence="10">Cytoplasm</location>
    </subcellularLocation>
    <subcellularLocation>
        <location evidence="10">Nucleus</location>
    </subcellularLocation>
</comment>
<organism evidence="12 13">
    <name type="scientific">Eremothecium cymbalariae (strain CBS 270.75 / DBVPG 7215 / KCTC 17166 / NRRL Y-17582)</name>
    <name type="common">Yeast</name>
    <dbReference type="NCBI Taxonomy" id="931890"/>
    <lineage>
        <taxon>Eukaryota</taxon>
        <taxon>Fungi</taxon>
        <taxon>Dikarya</taxon>
        <taxon>Ascomycota</taxon>
        <taxon>Saccharomycotina</taxon>
        <taxon>Saccharomycetes</taxon>
        <taxon>Saccharomycetales</taxon>
        <taxon>Saccharomycetaceae</taxon>
        <taxon>Eremothecium</taxon>
    </lineage>
</organism>
<dbReference type="KEGG" id="erc:Ecym_4725"/>
<comment type="caution">
    <text evidence="10">Lacks conserved residue(s) required for the propagation of feature annotation.</text>
</comment>
<feature type="binding site" evidence="10">
    <location>
        <position position="34"/>
    </location>
    <ligand>
        <name>ATP</name>
        <dbReference type="ChEBI" id="CHEBI:30616"/>
    </ligand>
</feature>
<dbReference type="GO" id="GO:0005634">
    <property type="term" value="C:nucleus"/>
    <property type="evidence" value="ECO:0007669"/>
    <property type="project" value="UniProtKB-SubCell"/>
</dbReference>
<dbReference type="STRING" id="931890.G8JSM2"/>
<evidence type="ECO:0000256" key="7">
    <source>
        <dbReference type="ARBA" id="ARBA00022777"/>
    </source>
</evidence>
<keyword evidence="4 10" id="KW-0698">rRNA processing</keyword>
<dbReference type="RefSeq" id="XP_003646561.1">
    <property type="nucleotide sequence ID" value="XM_003646513.1"/>
</dbReference>
<feature type="region of interest" description="NMPbind" evidence="10">
    <location>
        <begin position="52"/>
        <end position="75"/>
    </location>
</feature>
<dbReference type="AlphaFoldDB" id="G8JSM2"/>
<dbReference type="EC" id="2.7.4.3" evidence="10"/>
<dbReference type="HOGENOM" id="CLU_079096_3_0_1"/>
<feature type="binding site" evidence="10">
    <location>
        <position position="128"/>
    </location>
    <ligand>
        <name>ATP</name>
        <dbReference type="ChEBI" id="CHEBI:30616"/>
    </ligand>
</feature>
<feature type="binding site" evidence="10">
    <location>
        <position position="35"/>
    </location>
    <ligand>
        <name>ATP</name>
        <dbReference type="ChEBI" id="CHEBI:30616"/>
    </ligand>
</feature>
<dbReference type="PANTHER" id="PTHR12595:SF0">
    <property type="entry name" value="ADENYLATE KINASE ISOENZYME 6"/>
    <property type="match status" value="1"/>
</dbReference>
<evidence type="ECO:0000256" key="2">
    <source>
        <dbReference type="ARBA" id="ARBA00022490"/>
    </source>
</evidence>
<dbReference type="GO" id="GO:0000462">
    <property type="term" value="P:maturation of SSU-rRNA from tricistronic rRNA transcript (SSU-rRNA, 5.8S rRNA, LSU-rRNA)"/>
    <property type="evidence" value="ECO:0007669"/>
    <property type="project" value="EnsemblFungi"/>
</dbReference>
<dbReference type="FunFam" id="3.40.50.300:FF:000372">
    <property type="entry name" value="Adenylate kinase isoenzyme 6 homolog"/>
    <property type="match status" value="1"/>
</dbReference>
<dbReference type="PANTHER" id="PTHR12595">
    <property type="entry name" value="POS9-ACTIVATING FACTOR FAP7-RELATED"/>
    <property type="match status" value="1"/>
</dbReference>
<evidence type="ECO:0000256" key="10">
    <source>
        <dbReference type="HAMAP-Rule" id="MF_03173"/>
    </source>
</evidence>
<feature type="binding site" evidence="10">
    <location>
        <position position="31"/>
    </location>
    <ligand>
        <name>ATP</name>
        <dbReference type="ChEBI" id="CHEBI:30616"/>
    </ligand>
</feature>
<dbReference type="GO" id="GO:0005737">
    <property type="term" value="C:cytoplasm"/>
    <property type="evidence" value="ECO:0007669"/>
    <property type="project" value="UniProtKB-SubCell"/>
</dbReference>
<evidence type="ECO:0000256" key="3">
    <source>
        <dbReference type="ARBA" id="ARBA00022517"/>
    </source>
</evidence>
<dbReference type="SUPFAM" id="SSF52540">
    <property type="entry name" value="P-loop containing nucleoside triphosphate hydrolases"/>
    <property type="match status" value="1"/>
</dbReference>
<keyword evidence="6 10" id="KW-0547">Nucleotide-binding</keyword>
<dbReference type="HAMAP" id="MF_00039">
    <property type="entry name" value="Adenylate_kinase_AK6"/>
    <property type="match status" value="1"/>
</dbReference>
<comment type="subunit">
    <text evidence="10">Interacts with small ribosomal subunit protein uS11. Not a structural component of 43S pre-ribosomes, but transiently interacts with them by binding to uS11.</text>
</comment>
<evidence type="ECO:0000256" key="11">
    <source>
        <dbReference type="SAM" id="MobiDB-lite"/>
    </source>
</evidence>
<protein>
    <recommendedName>
        <fullName evidence="10">Adenylate kinase isoenzyme 6 homolog</fullName>
        <shortName evidence="10">AK6</shortName>
        <ecNumber evidence="10">2.7.4.3</ecNumber>
    </recommendedName>
    <alternativeName>
        <fullName evidence="10">Dual activity adenylate kinase/ATPase</fullName>
        <shortName evidence="10">AK/ATPase</shortName>
    </alternativeName>
</protein>
<keyword evidence="2 10" id="KW-0963">Cytoplasm</keyword>
<dbReference type="OrthoDB" id="10251185at2759"/>
<dbReference type="InterPro" id="IPR027417">
    <property type="entry name" value="P-loop_NTPase"/>
</dbReference>
<comment type="similarity">
    <text evidence="10">Belongs to the adenylate kinase family. AK6 subfamily.</text>
</comment>
<dbReference type="eggNOG" id="KOG3347">
    <property type="taxonomic scope" value="Eukaryota"/>
</dbReference>
<feature type="region of interest" description="Disordered" evidence="11">
    <location>
        <begin position="195"/>
        <end position="234"/>
    </location>
</feature>
<dbReference type="EMBL" id="CP002500">
    <property type="protein sequence ID" value="AET39744.1"/>
    <property type="molecule type" value="Genomic_DNA"/>
</dbReference>
<feature type="binding site" evidence="10">
    <location>
        <position position="33"/>
    </location>
    <ligand>
        <name>ATP</name>
        <dbReference type="ChEBI" id="CHEBI:30616"/>
    </ligand>
</feature>
<dbReference type="GO" id="GO:0016887">
    <property type="term" value="F:ATP hydrolysis activity"/>
    <property type="evidence" value="ECO:0007669"/>
    <property type="project" value="UniProtKB-UniRule"/>
</dbReference>
<keyword evidence="7 10" id="KW-0418">Kinase</keyword>
<evidence type="ECO:0000256" key="8">
    <source>
        <dbReference type="ARBA" id="ARBA00022840"/>
    </source>
</evidence>
<gene>
    <name evidence="12" type="ordered locus">Ecym_4725</name>
</gene>
<accession>G8JSM2</accession>